<proteinExistence type="predicted"/>
<evidence type="ECO:0008006" key="5">
    <source>
        <dbReference type="Google" id="ProtNLM"/>
    </source>
</evidence>
<dbReference type="HOGENOM" id="CLU_1238432_0_0_9"/>
<dbReference type="RefSeq" id="WP_007867879.1">
    <property type="nucleotide sequence ID" value="NZ_JH376428.1"/>
</dbReference>
<dbReference type="Proteomes" id="UP000003763">
    <property type="component" value="Unassembled WGS sequence"/>
</dbReference>
<evidence type="ECO:0000256" key="1">
    <source>
        <dbReference type="SAM" id="MobiDB-lite"/>
    </source>
</evidence>
<dbReference type="PANTHER" id="PTHR43649:SF11">
    <property type="entry name" value="ABC TRANSPORTER SUBSTRATE-BINDING PROTEIN YESO-RELATED"/>
    <property type="match status" value="1"/>
</dbReference>
<feature type="signal peptide" evidence="2">
    <location>
        <begin position="1"/>
        <end position="16"/>
    </location>
</feature>
<dbReference type="InterPro" id="IPR006059">
    <property type="entry name" value="SBP"/>
</dbReference>
<sequence length="223" mass="24616">MNLKNMGALFLAGALAAGSLTGCSGGNQTAAPKESGNETTAQAGKTAGKQEKVTLRFAWWGDEGRHQATLKAIELYMDRNPNVTIEAEYGGFDGYQQKISTQLAGQTAPDIIQLNANWMPDYANKGDFFIHLQDYPDLMDVSGFDEEFLNSFCVFNDQLIALPTGMNARTAYMNKASAEKFGLDISLDDKLTWEDYIEDRGSRKGYDTEQGAVLSEIKQKRLR</sequence>
<dbReference type="eggNOG" id="COG1653">
    <property type="taxonomic scope" value="Bacteria"/>
</dbReference>
<feature type="chain" id="PRO_5038682193" description="Extracellular solute-binding protein" evidence="2">
    <location>
        <begin position="17"/>
        <end position="223"/>
    </location>
</feature>
<protein>
    <recommendedName>
        <fullName evidence="5">Extracellular solute-binding protein</fullName>
    </recommendedName>
</protein>
<name>G5HQ58_9FIRM</name>
<dbReference type="PATRIC" id="fig|742733.3.peg.4885"/>
<comment type="caution">
    <text evidence="3">The sequence shown here is derived from an EMBL/GenBank/DDBJ whole genome shotgun (WGS) entry which is preliminary data.</text>
</comment>
<reference evidence="3 4" key="1">
    <citation type="submission" date="2011-08" db="EMBL/GenBank/DDBJ databases">
        <title>The Genome Sequence of Clostridium citroniae WAL-17108.</title>
        <authorList>
            <consortium name="The Broad Institute Genome Sequencing Platform"/>
            <person name="Earl A."/>
            <person name="Ward D."/>
            <person name="Feldgarden M."/>
            <person name="Gevers D."/>
            <person name="Finegold S.M."/>
            <person name="Summanen P.H."/>
            <person name="Molitoris D.R."/>
            <person name="Vaisanen M.L."/>
            <person name="Daigneault M."/>
            <person name="Allen-Vercoe E."/>
            <person name="Young S.K."/>
            <person name="Zeng Q."/>
            <person name="Gargeya S."/>
            <person name="Fitzgerald M."/>
            <person name="Haas B."/>
            <person name="Abouelleil A."/>
            <person name="Alvarado L."/>
            <person name="Arachchi H.M."/>
            <person name="Berlin A."/>
            <person name="Brown A."/>
            <person name="Chapman S.B."/>
            <person name="Chen Z."/>
            <person name="Dunbar C."/>
            <person name="Freedman E."/>
            <person name="Gearin G."/>
            <person name="Gellesch M."/>
            <person name="Goldberg J."/>
            <person name="Griggs A."/>
            <person name="Gujja S."/>
            <person name="Heiman D."/>
            <person name="Howarth C."/>
            <person name="Larson L."/>
            <person name="Lui A."/>
            <person name="MacDonald P.J.P."/>
            <person name="Montmayeur A."/>
            <person name="Murphy C."/>
            <person name="Neiman D."/>
            <person name="Pearson M."/>
            <person name="Priest M."/>
            <person name="Roberts A."/>
            <person name="Saif S."/>
            <person name="Shea T."/>
            <person name="Shenoy N."/>
            <person name="Sisk P."/>
            <person name="Stolte C."/>
            <person name="Sykes S."/>
            <person name="Wortman J."/>
            <person name="Nusbaum C."/>
            <person name="Birren B."/>
        </authorList>
    </citation>
    <scope>NUCLEOTIDE SEQUENCE [LARGE SCALE GENOMIC DNA]</scope>
    <source>
        <strain evidence="3 4">WAL-17108</strain>
    </source>
</reference>
<keyword evidence="2" id="KW-0732">Signal</keyword>
<dbReference type="Gene3D" id="3.40.190.10">
    <property type="entry name" value="Periplasmic binding protein-like II"/>
    <property type="match status" value="2"/>
</dbReference>
<evidence type="ECO:0000256" key="2">
    <source>
        <dbReference type="SAM" id="SignalP"/>
    </source>
</evidence>
<gene>
    <name evidence="3" type="ORF">HMPREF9469_04720</name>
</gene>
<dbReference type="EMBL" id="ADLJ01000039">
    <property type="protein sequence ID" value="EHE96477.1"/>
    <property type="molecule type" value="Genomic_DNA"/>
</dbReference>
<dbReference type="PANTHER" id="PTHR43649">
    <property type="entry name" value="ARABINOSE-BINDING PROTEIN-RELATED"/>
    <property type="match status" value="1"/>
</dbReference>
<feature type="region of interest" description="Disordered" evidence="1">
    <location>
        <begin position="25"/>
        <end position="47"/>
    </location>
</feature>
<evidence type="ECO:0000313" key="4">
    <source>
        <dbReference type="Proteomes" id="UP000003763"/>
    </source>
</evidence>
<evidence type="ECO:0000313" key="3">
    <source>
        <dbReference type="EMBL" id="EHE96477.1"/>
    </source>
</evidence>
<dbReference type="PROSITE" id="PS51257">
    <property type="entry name" value="PROKAR_LIPOPROTEIN"/>
    <property type="match status" value="1"/>
</dbReference>
<dbReference type="AlphaFoldDB" id="G5HQ58"/>
<dbReference type="InterPro" id="IPR050490">
    <property type="entry name" value="Bact_solute-bd_prot1"/>
</dbReference>
<organism evidence="3 4">
    <name type="scientific">[Clostridium] citroniae WAL-17108</name>
    <dbReference type="NCBI Taxonomy" id="742733"/>
    <lineage>
        <taxon>Bacteria</taxon>
        <taxon>Bacillati</taxon>
        <taxon>Bacillota</taxon>
        <taxon>Clostridia</taxon>
        <taxon>Lachnospirales</taxon>
        <taxon>Lachnospiraceae</taxon>
        <taxon>Enterocloster</taxon>
    </lineage>
</organism>
<dbReference type="SUPFAM" id="SSF53850">
    <property type="entry name" value="Periplasmic binding protein-like II"/>
    <property type="match status" value="1"/>
</dbReference>
<accession>G5HQ58</accession>
<dbReference type="Pfam" id="PF01547">
    <property type="entry name" value="SBP_bac_1"/>
    <property type="match status" value="1"/>
</dbReference>